<dbReference type="Pfam" id="PF01757">
    <property type="entry name" value="Acyl_transf_3"/>
    <property type="match status" value="1"/>
</dbReference>
<keyword evidence="3" id="KW-0808">Transferase</keyword>
<keyword evidence="4" id="KW-1185">Reference proteome</keyword>
<feature type="domain" description="Acyltransferase 3" evidence="2">
    <location>
        <begin position="8"/>
        <end position="306"/>
    </location>
</feature>
<feature type="transmembrane region" description="Helical" evidence="1">
    <location>
        <begin position="12"/>
        <end position="29"/>
    </location>
</feature>
<feature type="transmembrane region" description="Helical" evidence="1">
    <location>
        <begin position="147"/>
        <end position="167"/>
    </location>
</feature>
<dbReference type="EMBL" id="LT907978">
    <property type="protein sequence ID" value="SOB71039.1"/>
    <property type="molecule type" value="Genomic_DNA"/>
</dbReference>
<feature type="transmembrane region" description="Helical" evidence="1">
    <location>
        <begin position="265"/>
        <end position="286"/>
    </location>
</feature>
<evidence type="ECO:0000313" key="3">
    <source>
        <dbReference type="EMBL" id="SOB71039.1"/>
    </source>
</evidence>
<name>A0A285PN66_9FIRM</name>
<evidence type="ECO:0000256" key="1">
    <source>
        <dbReference type="SAM" id="Phobius"/>
    </source>
</evidence>
<keyword evidence="3" id="KW-0012">Acyltransferase</keyword>
<feature type="transmembrane region" description="Helical" evidence="1">
    <location>
        <begin position="69"/>
        <end position="88"/>
    </location>
</feature>
<dbReference type="Proteomes" id="UP000217549">
    <property type="component" value="Chromosome I"/>
</dbReference>
<gene>
    <name evidence="3" type="ORF">EHLA_0274</name>
</gene>
<dbReference type="PANTHER" id="PTHR37312:SF1">
    <property type="entry name" value="MEMBRANE-BOUND ACYLTRANSFERASE YKRP-RELATED"/>
    <property type="match status" value="1"/>
</dbReference>
<protein>
    <submittedName>
        <fullName evidence="3">Acyltransferase family</fullName>
        <ecNumber evidence="3">2.3.1.-</ecNumber>
    </submittedName>
</protein>
<dbReference type="GO" id="GO:0016747">
    <property type="term" value="F:acyltransferase activity, transferring groups other than amino-acyl groups"/>
    <property type="evidence" value="ECO:0007669"/>
    <property type="project" value="InterPro"/>
</dbReference>
<dbReference type="KEGG" id="ehl:EHLA_0274"/>
<feature type="transmembrane region" description="Helical" evidence="1">
    <location>
        <begin position="100"/>
        <end position="119"/>
    </location>
</feature>
<reference evidence="4" key="1">
    <citation type="submission" date="2017-09" db="EMBL/GenBank/DDBJ databases">
        <authorList>
            <person name="Shetty A S."/>
        </authorList>
    </citation>
    <scope>NUCLEOTIDE SEQUENCE [LARGE SCALE GENOMIC DNA]</scope>
</reference>
<feature type="transmembrane region" description="Helical" evidence="1">
    <location>
        <begin position="219"/>
        <end position="244"/>
    </location>
</feature>
<keyword evidence="1" id="KW-0812">Transmembrane</keyword>
<evidence type="ECO:0000259" key="2">
    <source>
        <dbReference type="Pfam" id="PF01757"/>
    </source>
</evidence>
<dbReference type="PANTHER" id="PTHR37312">
    <property type="entry name" value="MEMBRANE-BOUND ACYLTRANSFERASE YKRP-RELATED"/>
    <property type="match status" value="1"/>
</dbReference>
<proteinExistence type="predicted"/>
<organism evidence="3 4">
    <name type="scientific">Anaerobutyricum hallii</name>
    <dbReference type="NCBI Taxonomy" id="39488"/>
    <lineage>
        <taxon>Bacteria</taxon>
        <taxon>Bacillati</taxon>
        <taxon>Bacillota</taxon>
        <taxon>Clostridia</taxon>
        <taxon>Lachnospirales</taxon>
        <taxon>Lachnospiraceae</taxon>
        <taxon>Anaerobutyricum</taxon>
    </lineage>
</organism>
<sequence length="328" mass="38340">MKTRIALWDNLKFLLIMLVVIGHFMELFLNQSNMYSSLSLFIYTFHMPLFLFVSGLFHKNKNVGQKCIFFISVGFIQKMVFAIVRYIIGAGMTFSFLSEGGIPWFMFVLSIYTLITYLLRNQNKEYICLFSIMLACFVGYDKEVGDFLCLSRILVFYPIYLLGTIVSDEKIKDIKKNKWVGWISLVILIAWLFICFYDREKVIILKHLFTGRNCFAPSIYSYGAFMRLLCYIITFFVGASIIFLMPSKKIKWISAMGERTIDVYFWHWPVYMLLNRFFHINKLLFWGAKGKVVLLLIAVIVTFVLSQGGIISYPLNLIKSCCYKKQNN</sequence>
<feature type="transmembrane region" description="Helical" evidence="1">
    <location>
        <begin position="179"/>
        <end position="199"/>
    </location>
</feature>
<dbReference type="AlphaFoldDB" id="A0A285PN66"/>
<feature type="transmembrane region" description="Helical" evidence="1">
    <location>
        <begin position="35"/>
        <end position="57"/>
    </location>
</feature>
<dbReference type="InterPro" id="IPR002656">
    <property type="entry name" value="Acyl_transf_3_dom"/>
</dbReference>
<feature type="transmembrane region" description="Helical" evidence="1">
    <location>
        <begin position="126"/>
        <end position="141"/>
    </location>
</feature>
<dbReference type="InterPro" id="IPR052734">
    <property type="entry name" value="Nod_factor_acetyltransferase"/>
</dbReference>
<accession>A0A285PN66</accession>
<keyword evidence="1" id="KW-1133">Transmembrane helix</keyword>
<dbReference type="EC" id="2.3.1.-" evidence="3"/>
<keyword evidence="1" id="KW-0472">Membrane</keyword>
<feature type="transmembrane region" description="Helical" evidence="1">
    <location>
        <begin position="292"/>
        <end position="315"/>
    </location>
</feature>
<evidence type="ECO:0000313" key="4">
    <source>
        <dbReference type="Proteomes" id="UP000217549"/>
    </source>
</evidence>
<dbReference type="RefSeq" id="WP_096239029.1">
    <property type="nucleotide sequence ID" value="NZ_LT907978.1"/>
</dbReference>